<feature type="region of interest" description="Disordered" evidence="1">
    <location>
        <begin position="17"/>
        <end position="49"/>
    </location>
</feature>
<protein>
    <submittedName>
        <fullName evidence="2">Uncharacterized protein</fullName>
    </submittedName>
</protein>
<evidence type="ECO:0000313" key="2">
    <source>
        <dbReference type="EMBL" id="OCT53941.1"/>
    </source>
</evidence>
<reference evidence="3" key="1">
    <citation type="submission" date="2015-07" db="EMBL/GenBank/DDBJ databases">
        <authorList>
            <person name="Teixeira M.M."/>
            <person name="Souza R.C."/>
            <person name="Almeida L.G."/>
            <person name="Vicente V.A."/>
            <person name="de Hoog S."/>
            <person name="Bocca A.L."/>
            <person name="de Almeida S.R."/>
            <person name="Vasconcelos A.T."/>
            <person name="Felipe M.S."/>
        </authorList>
    </citation>
    <scope>NUCLEOTIDE SEQUENCE [LARGE SCALE GENOMIC DNA]</scope>
    <source>
        <strain evidence="3">KSF</strain>
    </source>
</reference>
<accession>A0A1C1CZR5</accession>
<organism evidence="2 3">
    <name type="scientific">Cladophialophora carrionii</name>
    <dbReference type="NCBI Taxonomy" id="86049"/>
    <lineage>
        <taxon>Eukaryota</taxon>
        <taxon>Fungi</taxon>
        <taxon>Dikarya</taxon>
        <taxon>Ascomycota</taxon>
        <taxon>Pezizomycotina</taxon>
        <taxon>Eurotiomycetes</taxon>
        <taxon>Chaetothyriomycetidae</taxon>
        <taxon>Chaetothyriales</taxon>
        <taxon>Herpotrichiellaceae</taxon>
        <taxon>Cladophialophora</taxon>
    </lineage>
</organism>
<dbReference type="AlphaFoldDB" id="A0A1C1CZR5"/>
<keyword evidence="3" id="KW-1185">Reference proteome</keyword>
<sequence length="157" mass="17742">MTSQTSNLELKHFTQQSFFPRPNGLPHHPSPLNSASRQPQESRALSMPDIRGLKEYRRDFSRSFLFRATSPHFPVTLSVWSIRSLRSEFHATEYGANAVTSNGQPAKCNYGHGSIGHPRLDTDAGKLNGYLLYGVRGTDTTETTDCLRFLRELEMQL</sequence>
<dbReference type="Proteomes" id="UP000094526">
    <property type="component" value="Unassembled WGS sequence"/>
</dbReference>
<name>A0A1C1CZR5_9EURO</name>
<proteinExistence type="predicted"/>
<evidence type="ECO:0000313" key="3">
    <source>
        <dbReference type="Proteomes" id="UP000094526"/>
    </source>
</evidence>
<comment type="caution">
    <text evidence="2">The sequence shown here is derived from an EMBL/GenBank/DDBJ whole genome shotgun (WGS) entry which is preliminary data.</text>
</comment>
<dbReference type="EMBL" id="LGRB01000008">
    <property type="protein sequence ID" value="OCT53941.1"/>
    <property type="molecule type" value="Genomic_DNA"/>
</dbReference>
<evidence type="ECO:0000256" key="1">
    <source>
        <dbReference type="SAM" id="MobiDB-lite"/>
    </source>
</evidence>
<gene>
    <name evidence="2" type="ORF">CLCR_10907</name>
</gene>
<feature type="compositionally biased region" description="Polar residues" evidence="1">
    <location>
        <begin position="31"/>
        <end position="43"/>
    </location>
</feature>
<dbReference type="VEuPathDB" id="FungiDB:CLCR_10907"/>